<evidence type="ECO:0000313" key="3">
    <source>
        <dbReference type="Proteomes" id="UP000789390"/>
    </source>
</evidence>
<organism evidence="2 3">
    <name type="scientific">Daphnia galeata</name>
    <dbReference type="NCBI Taxonomy" id="27404"/>
    <lineage>
        <taxon>Eukaryota</taxon>
        <taxon>Metazoa</taxon>
        <taxon>Ecdysozoa</taxon>
        <taxon>Arthropoda</taxon>
        <taxon>Crustacea</taxon>
        <taxon>Branchiopoda</taxon>
        <taxon>Diplostraca</taxon>
        <taxon>Cladocera</taxon>
        <taxon>Anomopoda</taxon>
        <taxon>Daphniidae</taxon>
        <taxon>Daphnia</taxon>
    </lineage>
</organism>
<name>A0A8J2VZD7_9CRUS</name>
<dbReference type="OrthoDB" id="297496at2759"/>
<keyword evidence="1" id="KW-0472">Membrane</keyword>
<dbReference type="Gene3D" id="1.10.287.70">
    <property type="match status" value="1"/>
</dbReference>
<gene>
    <name evidence="2" type="ORF">DGAL_LOCUS1722</name>
</gene>
<feature type="transmembrane region" description="Helical" evidence="1">
    <location>
        <begin position="36"/>
        <end position="57"/>
    </location>
</feature>
<sequence>MRRNEDRRRDRKEAMSSGIAADWTGLFKMKKSNFRLLLLIAFYGLFLILGAAIFSAIESPLEVAEVKNMRDRKNHFLRTHSCITGKWFEVHHQQVVSLLLGTALQNDRNSINLLTVL</sequence>
<keyword evidence="1" id="KW-0812">Transmembrane</keyword>
<protein>
    <submittedName>
        <fullName evidence="2">Uncharacterized protein</fullName>
    </submittedName>
</protein>
<dbReference type="EMBL" id="CAKKLH010000022">
    <property type="protein sequence ID" value="CAH0099577.1"/>
    <property type="molecule type" value="Genomic_DNA"/>
</dbReference>
<proteinExistence type="predicted"/>
<dbReference type="AlphaFoldDB" id="A0A8J2VZD7"/>
<keyword evidence="3" id="KW-1185">Reference proteome</keyword>
<evidence type="ECO:0000256" key="1">
    <source>
        <dbReference type="SAM" id="Phobius"/>
    </source>
</evidence>
<keyword evidence="1" id="KW-1133">Transmembrane helix</keyword>
<dbReference type="Proteomes" id="UP000789390">
    <property type="component" value="Unassembled WGS sequence"/>
</dbReference>
<accession>A0A8J2VZD7</accession>
<evidence type="ECO:0000313" key="2">
    <source>
        <dbReference type="EMBL" id="CAH0099577.1"/>
    </source>
</evidence>
<reference evidence="2" key="1">
    <citation type="submission" date="2021-11" db="EMBL/GenBank/DDBJ databases">
        <authorList>
            <person name="Schell T."/>
        </authorList>
    </citation>
    <scope>NUCLEOTIDE SEQUENCE</scope>
    <source>
        <strain evidence="2">M5</strain>
    </source>
</reference>
<comment type="caution">
    <text evidence="2">The sequence shown here is derived from an EMBL/GenBank/DDBJ whole genome shotgun (WGS) entry which is preliminary data.</text>
</comment>